<accession>A0ABW5W6S4</accession>
<dbReference type="InterPro" id="IPR036388">
    <property type="entry name" value="WH-like_DNA-bd_sf"/>
</dbReference>
<dbReference type="InterPro" id="IPR029016">
    <property type="entry name" value="GAF-like_dom_sf"/>
</dbReference>
<dbReference type="RefSeq" id="WP_377386179.1">
    <property type="nucleotide sequence ID" value="NZ_JBHSAN010000006.1"/>
</dbReference>
<dbReference type="Proteomes" id="UP001597478">
    <property type="component" value="Unassembled WGS sequence"/>
</dbReference>
<dbReference type="InterPro" id="IPR014757">
    <property type="entry name" value="Tscrpt_reg_IclR_C"/>
</dbReference>
<gene>
    <name evidence="6" type="ORF">ACFS2C_07345</name>
</gene>
<dbReference type="Pfam" id="PF09339">
    <property type="entry name" value="HTH_IclR"/>
    <property type="match status" value="1"/>
</dbReference>
<dbReference type="PANTHER" id="PTHR30136">
    <property type="entry name" value="HELIX-TURN-HELIX TRANSCRIPTIONAL REGULATOR, ICLR FAMILY"/>
    <property type="match status" value="1"/>
</dbReference>
<dbReference type="Gene3D" id="1.10.10.10">
    <property type="entry name" value="Winged helix-like DNA-binding domain superfamily/Winged helix DNA-binding domain"/>
    <property type="match status" value="1"/>
</dbReference>
<dbReference type="Pfam" id="PF01614">
    <property type="entry name" value="IclR_C"/>
    <property type="match status" value="1"/>
</dbReference>
<proteinExistence type="predicted"/>
<feature type="domain" description="HTH iclR-type" evidence="4">
    <location>
        <begin position="15"/>
        <end position="75"/>
    </location>
</feature>
<dbReference type="InterPro" id="IPR050707">
    <property type="entry name" value="HTH_MetabolicPath_Reg"/>
</dbReference>
<evidence type="ECO:0000256" key="1">
    <source>
        <dbReference type="ARBA" id="ARBA00023015"/>
    </source>
</evidence>
<dbReference type="InterPro" id="IPR005471">
    <property type="entry name" value="Tscrpt_reg_IclR_N"/>
</dbReference>
<dbReference type="SUPFAM" id="SSF55781">
    <property type="entry name" value="GAF domain-like"/>
    <property type="match status" value="1"/>
</dbReference>
<dbReference type="SUPFAM" id="SSF46785">
    <property type="entry name" value="Winged helix' DNA-binding domain"/>
    <property type="match status" value="1"/>
</dbReference>
<comment type="caution">
    <text evidence="6">The sequence shown here is derived from an EMBL/GenBank/DDBJ whole genome shotgun (WGS) entry which is preliminary data.</text>
</comment>
<keyword evidence="1" id="KW-0805">Transcription regulation</keyword>
<evidence type="ECO:0000313" key="7">
    <source>
        <dbReference type="Proteomes" id="UP001597478"/>
    </source>
</evidence>
<keyword evidence="7" id="KW-1185">Reference proteome</keyword>
<dbReference type="SMART" id="SM00346">
    <property type="entry name" value="HTH_ICLR"/>
    <property type="match status" value="1"/>
</dbReference>
<evidence type="ECO:0000256" key="2">
    <source>
        <dbReference type="ARBA" id="ARBA00023125"/>
    </source>
</evidence>
<name>A0ABW5W6S4_9PSEU</name>
<keyword evidence="3" id="KW-0804">Transcription</keyword>
<evidence type="ECO:0000313" key="6">
    <source>
        <dbReference type="EMBL" id="MFD2799200.1"/>
    </source>
</evidence>
<sequence length="265" mass="29112">MSSPEPPVERGGHFLRLVEKTMLVLRAFTPDRPELTSAEVARASGLDRAGARRILLTLTDLGYVRHDGRLFALTPRVLEFGYAHLSGRSLPQIAEPHLRRLTEELREMSSVGVLEGDEIRYVAQVESPKLLSVAIPVGTRLPAHATSMGKVLLAGLPPEHLATRLRTMRLDRLTSRTITTPQELLADLAEVRRRGYVISDNELEEGLRGVAAPIRDRTGQVLAAVNVSLDAHSAPPSTVREVIVPRVLATASRIEADLRMTRPGQ</sequence>
<keyword evidence="2" id="KW-0238">DNA-binding</keyword>
<dbReference type="Gene3D" id="3.30.450.40">
    <property type="match status" value="1"/>
</dbReference>
<dbReference type="PROSITE" id="PS51077">
    <property type="entry name" value="HTH_ICLR"/>
    <property type="match status" value="1"/>
</dbReference>
<evidence type="ECO:0000259" key="4">
    <source>
        <dbReference type="PROSITE" id="PS51077"/>
    </source>
</evidence>
<protein>
    <submittedName>
        <fullName evidence="6">IclR family transcriptional regulator C-terminal domain-containing protein</fullName>
    </submittedName>
</protein>
<organism evidence="6 7">
    <name type="scientific">Prauserella oleivorans</name>
    <dbReference type="NCBI Taxonomy" id="1478153"/>
    <lineage>
        <taxon>Bacteria</taxon>
        <taxon>Bacillati</taxon>
        <taxon>Actinomycetota</taxon>
        <taxon>Actinomycetes</taxon>
        <taxon>Pseudonocardiales</taxon>
        <taxon>Pseudonocardiaceae</taxon>
        <taxon>Prauserella</taxon>
    </lineage>
</organism>
<dbReference type="PROSITE" id="PS51078">
    <property type="entry name" value="ICLR_ED"/>
    <property type="match status" value="1"/>
</dbReference>
<evidence type="ECO:0000259" key="5">
    <source>
        <dbReference type="PROSITE" id="PS51078"/>
    </source>
</evidence>
<feature type="domain" description="IclR-ED" evidence="5">
    <location>
        <begin position="76"/>
        <end position="260"/>
    </location>
</feature>
<dbReference type="PANTHER" id="PTHR30136:SF34">
    <property type="entry name" value="TRANSCRIPTIONAL REGULATOR"/>
    <property type="match status" value="1"/>
</dbReference>
<reference evidence="7" key="1">
    <citation type="journal article" date="2019" name="Int. J. Syst. Evol. Microbiol.">
        <title>The Global Catalogue of Microorganisms (GCM) 10K type strain sequencing project: providing services to taxonomists for standard genome sequencing and annotation.</title>
        <authorList>
            <consortium name="The Broad Institute Genomics Platform"/>
            <consortium name="The Broad Institute Genome Sequencing Center for Infectious Disease"/>
            <person name="Wu L."/>
            <person name="Ma J."/>
        </authorList>
    </citation>
    <scope>NUCLEOTIDE SEQUENCE [LARGE SCALE GENOMIC DNA]</scope>
    <source>
        <strain evidence="7">IBRC-M 10906</strain>
    </source>
</reference>
<dbReference type="InterPro" id="IPR036390">
    <property type="entry name" value="WH_DNA-bd_sf"/>
</dbReference>
<dbReference type="EMBL" id="JBHUOF010000007">
    <property type="protein sequence ID" value="MFD2799200.1"/>
    <property type="molecule type" value="Genomic_DNA"/>
</dbReference>
<evidence type="ECO:0000256" key="3">
    <source>
        <dbReference type="ARBA" id="ARBA00023163"/>
    </source>
</evidence>